<evidence type="ECO:0000313" key="3">
    <source>
        <dbReference type="Proteomes" id="UP000479710"/>
    </source>
</evidence>
<accession>A0A6G1C0R0</accession>
<dbReference type="EMBL" id="SPHZ02000011">
    <property type="protein sequence ID" value="KAF0893581.1"/>
    <property type="molecule type" value="Genomic_DNA"/>
</dbReference>
<dbReference type="AlphaFoldDB" id="A0A6G1C0R0"/>
<sequence>MAGGDDDVDARDHAAWVAAAIFCRNNGGHAPEKPNGGGGGEPPPTKTLRCTCHRGLLEDDGADVAMALYRGEFDKKF</sequence>
<keyword evidence="3" id="KW-1185">Reference proteome</keyword>
<dbReference type="Proteomes" id="UP000479710">
    <property type="component" value="Unassembled WGS sequence"/>
</dbReference>
<comment type="caution">
    <text evidence="2">The sequence shown here is derived from an EMBL/GenBank/DDBJ whole genome shotgun (WGS) entry which is preliminary data.</text>
</comment>
<proteinExistence type="predicted"/>
<name>A0A6G1C0R0_9ORYZ</name>
<reference evidence="2 3" key="1">
    <citation type="submission" date="2019-11" db="EMBL/GenBank/DDBJ databases">
        <title>Whole genome sequence of Oryza granulata.</title>
        <authorList>
            <person name="Li W."/>
        </authorList>
    </citation>
    <scope>NUCLEOTIDE SEQUENCE [LARGE SCALE GENOMIC DNA]</scope>
    <source>
        <strain evidence="3">cv. Menghai</strain>
        <tissue evidence="2">Leaf</tissue>
    </source>
</reference>
<protein>
    <submittedName>
        <fullName evidence="2">Uncharacterized protein</fullName>
    </submittedName>
</protein>
<evidence type="ECO:0000313" key="2">
    <source>
        <dbReference type="EMBL" id="KAF0893581.1"/>
    </source>
</evidence>
<evidence type="ECO:0000256" key="1">
    <source>
        <dbReference type="SAM" id="MobiDB-lite"/>
    </source>
</evidence>
<gene>
    <name evidence="2" type="ORF">E2562_027307</name>
</gene>
<organism evidence="2 3">
    <name type="scientific">Oryza meyeriana var. granulata</name>
    <dbReference type="NCBI Taxonomy" id="110450"/>
    <lineage>
        <taxon>Eukaryota</taxon>
        <taxon>Viridiplantae</taxon>
        <taxon>Streptophyta</taxon>
        <taxon>Embryophyta</taxon>
        <taxon>Tracheophyta</taxon>
        <taxon>Spermatophyta</taxon>
        <taxon>Magnoliopsida</taxon>
        <taxon>Liliopsida</taxon>
        <taxon>Poales</taxon>
        <taxon>Poaceae</taxon>
        <taxon>BOP clade</taxon>
        <taxon>Oryzoideae</taxon>
        <taxon>Oryzeae</taxon>
        <taxon>Oryzinae</taxon>
        <taxon>Oryza</taxon>
        <taxon>Oryza meyeriana</taxon>
    </lineage>
</organism>
<feature type="region of interest" description="Disordered" evidence="1">
    <location>
        <begin position="27"/>
        <end position="47"/>
    </location>
</feature>